<dbReference type="EMBL" id="GEBQ01017810">
    <property type="protein sequence ID" value="JAT22167.1"/>
    <property type="molecule type" value="Transcribed_RNA"/>
</dbReference>
<keyword evidence="1" id="KW-0175">Coiled coil</keyword>
<sequence length="169" mass="19665">NKELKNKNSQLQKNLKETVQRCQQAHLQTIKAYWERQIALMKKRSIEKISEMQSWFSMFPSSEVEDLPSWVGVRQNISQWGEYHKKIQQIEANFQASCDELEGKVSRGEDVEDLTMQVLPALPEEPPPLPLDKIHKEITEKHLKNISELTKLVASQQLEIEKSKDANQQ</sequence>
<dbReference type="AlphaFoldDB" id="A0A1B6LEP9"/>
<feature type="non-terminal residue" evidence="2">
    <location>
        <position position="169"/>
    </location>
</feature>
<organism evidence="2">
    <name type="scientific">Graphocephala atropunctata</name>
    <dbReference type="NCBI Taxonomy" id="36148"/>
    <lineage>
        <taxon>Eukaryota</taxon>
        <taxon>Metazoa</taxon>
        <taxon>Ecdysozoa</taxon>
        <taxon>Arthropoda</taxon>
        <taxon>Hexapoda</taxon>
        <taxon>Insecta</taxon>
        <taxon>Pterygota</taxon>
        <taxon>Neoptera</taxon>
        <taxon>Paraneoptera</taxon>
        <taxon>Hemiptera</taxon>
        <taxon>Auchenorrhyncha</taxon>
        <taxon>Membracoidea</taxon>
        <taxon>Cicadellidae</taxon>
        <taxon>Cicadellinae</taxon>
        <taxon>Cicadellini</taxon>
        <taxon>Graphocephala</taxon>
    </lineage>
</organism>
<proteinExistence type="predicted"/>
<gene>
    <name evidence="2" type="ORF">g.29917</name>
</gene>
<feature type="coiled-coil region" evidence="1">
    <location>
        <begin position="1"/>
        <end position="28"/>
    </location>
</feature>
<evidence type="ECO:0000313" key="2">
    <source>
        <dbReference type="EMBL" id="JAT22167.1"/>
    </source>
</evidence>
<accession>A0A1B6LEP9</accession>
<name>A0A1B6LEP9_9HEMI</name>
<evidence type="ECO:0000256" key="1">
    <source>
        <dbReference type="SAM" id="Coils"/>
    </source>
</evidence>
<protein>
    <submittedName>
        <fullName evidence="2">Uncharacterized protein</fullName>
    </submittedName>
</protein>
<reference evidence="2" key="1">
    <citation type="submission" date="2015-11" db="EMBL/GenBank/DDBJ databases">
        <title>De novo transcriptome assembly of four potential Pierce s Disease insect vectors from Arizona vineyards.</title>
        <authorList>
            <person name="Tassone E.E."/>
        </authorList>
    </citation>
    <scope>NUCLEOTIDE SEQUENCE</scope>
</reference>
<feature type="non-terminal residue" evidence="2">
    <location>
        <position position="1"/>
    </location>
</feature>